<dbReference type="AlphaFoldDB" id="A0A5C8ZQL6"/>
<keyword evidence="3" id="KW-1185">Reference proteome</keyword>
<keyword evidence="1" id="KW-1133">Transmembrane helix</keyword>
<feature type="transmembrane region" description="Helical" evidence="1">
    <location>
        <begin position="51"/>
        <end position="70"/>
    </location>
</feature>
<organism evidence="2 3">
    <name type="scientific">Parahaliea aestuarii</name>
    <dbReference type="NCBI Taxonomy" id="1852021"/>
    <lineage>
        <taxon>Bacteria</taxon>
        <taxon>Pseudomonadati</taxon>
        <taxon>Pseudomonadota</taxon>
        <taxon>Gammaproteobacteria</taxon>
        <taxon>Cellvibrionales</taxon>
        <taxon>Halieaceae</taxon>
        <taxon>Parahaliea</taxon>
    </lineage>
</organism>
<evidence type="ECO:0000313" key="3">
    <source>
        <dbReference type="Proteomes" id="UP000321933"/>
    </source>
</evidence>
<evidence type="ECO:0000313" key="2">
    <source>
        <dbReference type="EMBL" id="TXS89621.1"/>
    </source>
</evidence>
<dbReference type="Proteomes" id="UP000321933">
    <property type="component" value="Unassembled WGS sequence"/>
</dbReference>
<accession>A0A5C8ZQL6</accession>
<sequence>MIATVNGRSMQGLRAILLCVGLSACSALPARHELQETLPLPAARIAQDDRSAFAAVFCSLAAAGGVGAGLPDCAQWL</sequence>
<dbReference type="RefSeq" id="WP_148065479.1">
    <property type="nucleotide sequence ID" value="NZ_VRYZ01000008.1"/>
</dbReference>
<gene>
    <name evidence="2" type="ORF">FVW59_16520</name>
</gene>
<proteinExistence type="predicted"/>
<keyword evidence="1" id="KW-0472">Membrane</keyword>
<keyword evidence="1" id="KW-0812">Transmembrane</keyword>
<protein>
    <submittedName>
        <fullName evidence="2">Uncharacterized protein</fullName>
    </submittedName>
</protein>
<dbReference type="EMBL" id="VRYZ01000008">
    <property type="protein sequence ID" value="TXS89621.1"/>
    <property type="molecule type" value="Genomic_DNA"/>
</dbReference>
<reference evidence="2 3" key="1">
    <citation type="submission" date="2019-08" db="EMBL/GenBank/DDBJ databases">
        <title>Parahaliea maris sp. nov., isolated from the surface seawater.</title>
        <authorList>
            <person name="Liu Y."/>
        </authorList>
    </citation>
    <scope>NUCLEOTIDE SEQUENCE [LARGE SCALE GENOMIC DNA]</scope>
    <source>
        <strain evidence="2 3">S2-26</strain>
    </source>
</reference>
<comment type="caution">
    <text evidence="2">The sequence shown here is derived from an EMBL/GenBank/DDBJ whole genome shotgun (WGS) entry which is preliminary data.</text>
</comment>
<evidence type="ECO:0000256" key="1">
    <source>
        <dbReference type="SAM" id="Phobius"/>
    </source>
</evidence>
<name>A0A5C8ZQL6_9GAMM</name>